<evidence type="ECO:0000313" key="3">
    <source>
        <dbReference type="EMBL" id="CAF3511049.1"/>
    </source>
</evidence>
<feature type="transmembrane region" description="Helical" evidence="1">
    <location>
        <begin position="66"/>
        <end position="83"/>
    </location>
</feature>
<proteinExistence type="predicted"/>
<keyword evidence="1" id="KW-0472">Membrane</keyword>
<protein>
    <submittedName>
        <fullName evidence="3">Uncharacterized protein</fullName>
    </submittedName>
</protein>
<dbReference type="EMBL" id="CAJNYD010003449">
    <property type="protein sequence ID" value="CAF3511049.1"/>
    <property type="molecule type" value="Genomic_DNA"/>
</dbReference>
<sequence>MIECQLFFVAAVMKCNTVKQYEIEKCPVFYVREEHFEQTRRSPYFWYTSFLSYSKFDARNLKCEDYCVLLLLTFVAFFLRAILKTKIKLNNKRTFIF</sequence>
<name>A0A818HMJ1_9BILA</name>
<comment type="caution">
    <text evidence="3">The sequence shown here is derived from an EMBL/GenBank/DDBJ whole genome shotgun (WGS) entry which is preliminary data.</text>
</comment>
<organism evidence="3 4">
    <name type="scientific">Rotaria socialis</name>
    <dbReference type="NCBI Taxonomy" id="392032"/>
    <lineage>
        <taxon>Eukaryota</taxon>
        <taxon>Metazoa</taxon>
        <taxon>Spiralia</taxon>
        <taxon>Gnathifera</taxon>
        <taxon>Rotifera</taxon>
        <taxon>Eurotatoria</taxon>
        <taxon>Bdelloidea</taxon>
        <taxon>Philodinida</taxon>
        <taxon>Philodinidae</taxon>
        <taxon>Rotaria</taxon>
    </lineage>
</organism>
<evidence type="ECO:0000256" key="1">
    <source>
        <dbReference type="SAM" id="Phobius"/>
    </source>
</evidence>
<dbReference type="Proteomes" id="UP000663872">
    <property type="component" value="Unassembled WGS sequence"/>
</dbReference>
<reference evidence="3" key="1">
    <citation type="submission" date="2021-02" db="EMBL/GenBank/DDBJ databases">
        <authorList>
            <person name="Nowell W R."/>
        </authorList>
    </citation>
    <scope>NUCLEOTIDE SEQUENCE</scope>
</reference>
<dbReference type="AlphaFoldDB" id="A0A818HMJ1"/>
<evidence type="ECO:0000313" key="2">
    <source>
        <dbReference type="EMBL" id="CAF3370098.1"/>
    </source>
</evidence>
<accession>A0A818HMJ1</accession>
<gene>
    <name evidence="2" type="ORF">GRG538_LOCUS7211</name>
    <name evidence="3" type="ORF">LUA448_LOCUS25884</name>
</gene>
<dbReference type="EMBL" id="CAJNYT010000765">
    <property type="protein sequence ID" value="CAF3370098.1"/>
    <property type="molecule type" value="Genomic_DNA"/>
</dbReference>
<dbReference type="Proteomes" id="UP000663833">
    <property type="component" value="Unassembled WGS sequence"/>
</dbReference>
<keyword evidence="1" id="KW-1133">Transmembrane helix</keyword>
<keyword evidence="1" id="KW-0812">Transmembrane</keyword>
<evidence type="ECO:0000313" key="4">
    <source>
        <dbReference type="Proteomes" id="UP000663833"/>
    </source>
</evidence>